<dbReference type="Pfam" id="PF01944">
    <property type="entry name" value="SpoIIM"/>
    <property type="match status" value="1"/>
</dbReference>
<keyword evidence="1" id="KW-1133">Transmembrane helix</keyword>
<protein>
    <submittedName>
        <fullName evidence="2">Stage II sporulation protein M</fullName>
    </submittedName>
</protein>
<feature type="transmembrane region" description="Helical" evidence="1">
    <location>
        <begin position="84"/>
        <end position="104"/>
    </location>
</feature>
<organism evidence="2 3">
    <name type="scientific">Candidatus Iainarchaeum sp</name>
    <dbReference type="NCBI Taxonomy" id="3101447"/>
    <lineage>
        <taxon>Archaea</taxon>
        <taxon>Candidatus Iainarchaeota</taxon>
        <taxon>Candidatus Iainarchaeia</taxon>
        <taxon>Candidatus Iainarchaeales</taxon>
        <taxon>Candidatus Iainarchaeaceae</taxon>
        <taxon>Candidatus Iainarchaeum</taxon>
    </lineage>
</organism>
<feature type="transmembrane region" description="Helical" evidence="1">
    <location>
        <begin position="19"/>
        <end position="38"/>
    </location>
</feature>
<sequence length="290" mass="31858">MVLESIVSDVIARRHPSTIFFMALILSSVSIWVSFYVFPNSSSILPLAFVTIGFVPIIHKMFVEETMEEVEKPGWAPAFITRHFELVLLYAFLFLGLIASYTLWYVVLPSAETNCIGAEKALNCGFPTREKIFSEQENVFSKITGRAVGANECKNPATKSIEKCTFFIFSNNSFVLVLAIMFSFLFGAGAIFLIGWNASVIGTFIGKEVVEVHALAGLLRGISYLPHGMWEITGYFMGAIAGGIISAVLSGKTYGSHQFETIAKDTLSMIIIAYILLFIGAAIEAWLIVG</sequence>
<reference evidence="2" key="1">
    <citation type="submission" date="2021-03" db="EMBL/GenBank/DDBJ databases">
        <authorList>
            <person name="Jaffe A."/>
        </authorList>
    </citation>
    <scope>NUCLEOTIDE SEQUENCE</scope>
    <source>
        <strain evidence="2">RIFCSPHIGHO2_01_FULL_GW2011_AR10_43_9</strain>
    </source>
</reference>
<dbReference type="AlphaFoldDB" id="A0A8T4L7H2"/>
<keyword evidence="1" id="KW-0812">Transmembrane</keyword>
<dbReference type="InterPro" id="IPR002798">
    <property type="entry name" value="SpoIIM-like"/>
</dbReference>
<proteinExistence type="predicted"/>
<gene>
    <name evidence="2" type="ORF">J4224_00595</name>
</gene>
<evidence type="ECO:0000313" key="2">
    <source>
        <dbReference type="EMBL" id="MBS3058906.1"/>
    </source>
</evidence>
<reference evidence="2" key="2">
    <citation type="submission" date="2021-05" db="EMBL/GenBank/DDBJ databases">
        <title>Protein family content uncovers lineage relationships and bacterial pathway maintenance mechanisms in DPANN archaea.</title>
        <authorList>
            <person name="Castelle C.J."/>
            <person name="Meheust R."/>
            <person name="Jaffe A.L."/>
            <person name="Seitz K."/>
            <person name="Gong X."/>
            <person name="Baker B.J."/>
            <person name="Banfield J.F."/>
        </authorList>
    </citation>
    <scope>NUCLEOTIDE SEQUENCE</scope>
    <source>
        <strain evidence="2">RIFCSPHIGHO2_01_FULL_GW2011_AR10_43_9</strain>
    </source>
</reference>
<feature type="transmembrane region" description="Helical" evidence="1">
    <location>
        <begin position="174"/>
        <end position="196"/>
    </location>
</feature>
<dbReference type="EMBL" id="JAGVWF010000007">
    <property type="protein sequence ID" value="MBS3058906.1"/>
    <property type="molecule type" value="Genomic_DNA"/>
</dbReference>
<name>A0A8T4L7H2_9ARCH</name>
<feature type="transmembrane region" description="Helical" evidence="1">
    <location>
        <begin position="44"/>
        <end position="63"/>
    </location>
</feature>
<feature type="transmembrane region" description="Helical" evidence="1">
    <location>
        <begin position="232"/>
        <end position="255"/>
    </location>
</feature>
<comment type="caution">
    <text evidence="2">The sequence shown here is derived from an EMBL/GenBank/DDBJ whole genome shotgun (WGS) entry which is preliminary data.</text>
</comment>
<accession>A0A8T4L7H2</accession>
<feature type="transmembrane region" description="Helical" evidence="1">
    <location>
        <begin position="267"/>
        <end position="289"/>
    </location>
</feature>
<dbReference type="Proteomes" id="UP000683213">
    <property type="component" value="Unassembled WGS sequence"/>
</dbReference>
<evidence type="ECO:0000313" key="3">
    <source>
        <dbReference type="Proteomes" id="UP000683213"/>
    </source>
</evidence>
<keyword evidence="1" id="KW-0472">Membrane</keyword>
<evidence type="ECO:0000256" key="1">
    <source>
        <dbReference type="SAM" id="Phobius"/>
    </source>
</evidence>